<name>A0A8H7ARY1_9EURO</name>
<reference evidence="1" key="1">
    <citation type="submission" date="2020-02" db="EMBL/GenBank/DDBJ databases">
        <authorList>
            <person name="Palmer J.M."/>
        </authorList>
    </citation>
    <scope>NUCLEOTIDE SEQUENCE</scope>
    <source>
        <strain evidence="1">EPUS1.4</strain>
        <tissue evidence="1">Thallus</tissue>
    </source>
</reference>
<dbReference type="OrthoDB" id="3932329at2759"/>
<evidence type="ECO:0000313" key="1">
    <source>
        <dbReference type="EMBL" id="KAF7512086.1"/>
    </source>
</evidence>
<gene>
    <name evidence="1" type="ORF">GJ744_002799</name>
</gene>
<dbReference type="EMBL" id="JAACFV010000015">
    <property type="protein sequence ID" value="KAF7512086.1"/>
    <property type="molecule type" value="Genomic_DNA"/>
</dbReference>
<dbReference type="AlphaFoldDB" id="A0A8H7ARY1"/>
<protein>
    <submittedName>
        <fullName evidence="1">Uncharacterized protein</fullName>
    </submittedName>
</protein>
<keyword evidence="2" id="KW-1185">Reference proteome</keyword>
<dbReference type="Proteomes" id="UP000606974">
    <property type="component" value="Unassembled WGS sequence"/>
</dbReference>
<sequence>MACLPQSTLSWPPYHGCDDDCTIKIDNPLVEIGTTDDGAAKYCGHSATVWCALCYGRFIFSKTQPWLSDARIVSICLPSEFTAHEKEICVSRPASHEGGRFFCIEPEEGCECGCCSYHALAYSTVSVDMTVGDENETCHLPVHAACLELCGQHQRSQLPLSAESLHDSSMGLLSRLACEYEEQYQDFCGDKLHDSMLMLKADYGALECYEWMDDDQMPTMDDFGAFVYHASCSNKVFDMNPMKIKAKELTDFVLSMLQPLLLPRPTAGQGHARETIHCPGARLPQELLNMIESYSSSSFSNADPEPSRILPQSWWREALINKKMLPWLWDLDADMIRKKDSKPPKNWFGACGTWVEWDWELLVRKLAQTDFYKDIGIHTAGEGPALALKNRRRIFLIMDDLVRSLPGQPRMKELINWQDTDCPDWLLICHLVNT</sequence>
<evidence type="ECO:0000313" key="2">
    <source>
        <dbReference type="Proteomes" id="UP000606974"/>
    </source>
</evidence>
<organism evidence="1 2">
    <name type="scientific">Endocarpon pusillum</name>
    <dbReference type="NCBI Taxonomy" id="364733"/>
    <lineage>
        <taxon>Eukaryota</taxon>
        <taxon>Fungi</taxon>
        <taxon>Dikarya</taxon>
        <taxon>Ascomycota</taxon>
        <taxon>Pezizomycotina</taxon>
        <taxon>Eurotiomycetes</taxon>
        <taxon>Chaetothyriomycetidae</taxon>
        <taxon>Verrucariales</taxon>
        <taxon>Verrucariaceae</taxon>
        <taxon>Endocarpon</taxon>
    </lineage>
</organism>
<proteinExistence type="predicted"/>
<accession>A0A8H7ARY1</accession>
<comment type="caution">
    <text evidence="1">The sequence shown here is derived from an EMBL/GenBank/DDBJ whole genome shotgun (WGS) entry which is preliminary data.</text>
</comment>